<organism evidence="1 2">
    <name type="scientific">Streptomyces gilvosporeus</name>
    <dbReference type="NCBI Taxonomy" id="553510"/>
    <lineage>
        <taxon>Bacteria</taxon>
        <taxon>Bacillati</taxon>
        <taxon>Actinomycetota</taxon>
        <taxon>Actinomycetes</taxon>
        <taxon>Kitasatosporales</taxon>
        <taxon>Streptomycetaceae</taxon>
        <taxon>Streptomyces</taxon>
    </lineage>
</organism>
<sequence>MIVFRQTGAAAGVGIRSCDIARTWRRYLVVAVCVGIGTGVVAQMRVGIGTGTVVEVWLGKGTGTVVQVRDGRGTGAVVEVGW</sequence>
<name>A0A1V0TNT5_9ACTN</name>
<protein>
    <submittedName>
        <fullName evidence="1">Uncharacterized protein</fullName>
    </submittedName>
</protein>
<dbReference type="KEGG" id="sgv:B1H19_09920"/>
<dbReference type="EMBL" id="CP020569">
    <property type="protein sequence ID" value="ARF54480.1"/>
    <property type="molecule type" value="Genomic_DNA"/>
</dbReference>
<proteinExistence type="predicted"/>
<evidence type="ECO:0000313" key="1">
    <source>
        <dbReference type="EMBL" id="ARF54480.1"/>
    </source>
</evidence>
<evidence type="ECO:0000313" key="2">
    <source>
        <dbReference type="Proteomes" id="UP000192726"/>
    </source>
</evidence>
<gene>
    <name evidence="1" type="ORF">B1H19_09920</name>
</gene>
<dbReference type="Proteomes" id="UP000192726">
    <property type="component" value="Chromosome"/>
</dbReference>
<dbReference type="AlphaFoldDB" id="A0A1V0TNT5"/>
<keyword evidence="2" id="KW-1185">Reference proteome</keyword>
<accession>A0A1V0TNT5</accession>
<reference evidence="1 2" key="1">
    <citation type="submission" date="2017-04" db="EMBL/GenBank/DDBJ databases">
        <title>Complete Genome Sequence of Streptomyces gilvosporeus F607, a Capable Producer of Natamycin.</title>
        <authorList>
            <person name="Zong G."/>
            <person name="Zhong C."/>
            <person name="Fu J."/>
            <person name="Qin R."/>
            <person name="Cao G."/>
        </authorList>
    </citation>
    <scope>NUCLEOTIDE SEQUENCE [LARGE SCALE GENOMIC DNA]</scope>
    <source>
        <strain evidence="1 2">F607</strain>
    </source>
</reference>